<dbReference type="InterPro" id="IPR002189">
    <property type="entry name" value="CapZ_alpha"/>
</dbReference>
<feature type="region of interest" description="Disordered" evidence="10">
    <location>
        <begin position="878"/>
        <end position="898"/>
    </location>
</feature>
<comment type="catalytic activity">
    <reaction evidence="9">
        <text>N(6)-[(R)-lipoyl]-L-lysyl-[protein] + 3-methyl-2-oxobutanoate + H(+) = N(6)-[(R)-S(8)-2-methylpropanoyldihydrolipoyl]-L-lysyl-[protein] + CO2</text>
        <dbReference type="Rhea" id="RHEA:13457"/>
        <dbReference type="Rhea" id="RHEA-COMP:10474"/>
        <dbReference type="Rhea" id="RHEA-COMP:10497"/>
        <dbReference type="ChEBI" id="CHEBI:11851"/>
        <dbReference type="ChEBI" id="CHEBI:15378"/>
        <dbReference type="ChEBI" id="CHEBI:16526"/>
        <dbReference type="ChEBI" id="CHEBI:83099"/>
        <dbReference type="ChEBI" id="CHEBI:83142"/>
        <dbReference type="EC" id="1.2.4.4"/>
    </reaction>
    <physiologicalReaction direction="left-to-right" evidence="9">
        <dbReference type="Rhea" id="RHEA:13458"/>
    </physiologicalReaction>
</comment>
<dbReference type="PANTHER" id="PTHR42980:SF1">
    <property type="entry name" value="2-OXOISOVALERATE DEHYDROGENASE SUBUNIT BETA, MITOCHONDRIAL"/>
    <property type="match status" value="1"/>
</dbReference>
<dbReference type="SUPFAM" id="SSF52518">
    <property type="entry name" value="Thiamin diphosphate-binding fold (THDP-binding)"/>
    <property type="match status" value="1"/>
</dbReference>
<evidence type="ECO:0000256" key="4">
    <source>
        <dbReference type="ARBA" id="ARBA00014038"/>
    </source>
</evidence>
<keyword evidence="13" id="KW-1185">Reference proteome</keyword>
<dbReference type="InterPro" id="IPR042276">
    <property type="entry name" value="CapZ_alpha/beta_2"/>
</dbReference>
<evidence type="ECO:0000256" key="7">
    <source>
        <dbReference type="ARBA" id="ARBA00023203"/>
    </source>
</evidence>
<dbReference type="GO" id="GO:0003863">
    <property type="term" value="F:branched-chain 2-oxo acid dehydrogenase activity"/>
    <property type="evidence" value="ECO:0007669"/>
    <property type="project" value="UniProtKB-EC"/>
</dbReference>
<dbReference type="FunFam" id="3.90.1150.210:FF:000003">
    <property type="entry name" value="F-actin-capping protein subunit alpha"/>
    <property type="match status" value="1"/>
</dbReference>
<dbReference type="Gene3D" id="3.40.50.920">
    <property type="match status" value="1"/>
</dbReference>
<dbReference type="EC" id="1.2.4.4" evidence="3"/>
<dbReference type="SUPFAM" id="SSF52922">
    <property type="entry name" value="TK C-terminal domain-like"/>
    <property type="match status" value="1"/>
</dbReference>
<dbReference type="InterPro" id="IPR005475">
    <property type="entry name" value="Transketolase-like_Pyr-bd"/>
</dbReference>
<protein>
    <recommendedName>
        <fullName evidence="4">F-actin-capping protein subunit alpha</fullName>
        <ecNumber evidence="3">1.2.4.4</ecNumber>
    </recommendedName>
</protein>
<keyword evidence="6" id="KW-0560">Oxidoreductase</keyword>
<comment type="cofactor">
    <cofactor evidence="1">
        <name>thiamine diphosphate</name>
        <dbReference type="ChEBI" id="CHEBI:58937"/>
    </cofactor>
</comment>
<evidence type="ECO:0000256" key="1">
    <source>
        <dbReference type="ARBA" id="ARBA00001964"/>
    </source>
</evidence>
<comment type="caution">
    <text evidence="12">The sequence shown here is derived from an EMBL/GenBank/DDBJ whole genome shotgun (WGS) entry which is preliminary data.</text>
</comment>
<organism evidence="12 13">
    <name type="scientific">Colletotrichum musicola</name>
    <dbReference type="NCBI Taxonomy" id="2175873"/>
    <lineage>
        <taxon>Eukaryota</taxon>
        <taxon>Fungi</taxon>
        <taxon>Dikarya</taxon>
        <taxon>Ascomycota</taxon>
        <taxon>Pezizomycotina</taxon>
        <taxon>Sordariomycetes</taxon>
        <taxon>Hypocreomycetidae</taxon>
        <taxon>Glomerellales</taxon>
        <taxon>Glomerellaceae</taxon>
        <taxon>Colletotrichum</taxon>
        <taxon>Colletotrichum orchidearum species complex</taxon>
    </lineage>
</organism>
<comment type="similarity">
    <text evidence="2">Belongs to the F-actin-capping protein alpha subunit family.</text>
</comment>
<dbReference type="OrthoDB" id="878at2759"/>
<dbReference type="FunFam" id="3.40.50.970:FF:000001">
    <property type="entry name" value="Pyruvate dehydrogenase E1 beta subunit"/>
    <property type="match status" value="1"/>
</dbReference>
<name>A0A8H6NCG0_9PEZI</name>
<dbReference type="Gene3D" id="3.30.1140.60">
    <property type="entry name" value="F-actin capping protein, alpha subunit"/>
    <property type="match status" value="1"/>
</dbReference>
<dbReference type="Gene3D" id="3.90.1150.210">
    <property type="entry name" value="F-actin capping protein, beta subunit"/>
    <property type="match status" value="1"/>
</dbReference>
<dbReference type="Gene3D" id="3.40.50.970">
    <property type="match status" value="1"/>
</dbReference>
<evidence type="ECO:0000313" key="12">
    <source>
        <dbReference type="EMBL" id="KAF6827521.1"/>
    </source>
</evidence>
<dbReference type="PROSITE" id="PS00749">
    <property type="entry name" value="F_ACTIN_CAPPING_A_2"/>
    <property type="match status" value="1"/>
</dbReference>
<evidence type="ECO:0000256" key="8">
    <source>
        <dbReference type="ARBA" id="ARBA00025389"/>
    </source>
</evidence>
<reference evidence="12" key="1">
    <citation type="journal article" date="2020" name="Phytopathology">
        <title>Genome Sequence Resources of Colletotrichum truncatum, C. plurivorum, C. musicola, and C. sojae: Four Species Pathogenic to Soybean (Glycine max).</title>
        <authorList>
            <person name="Rogerio F."/>
            <person name="Boufleur T.R."/>
            <person name="Ciampi-Guillardi M."/>
            <person name="Sukno S.A."/>
            <person name="Thon M.R."/>
            <person name="Massola Junior N.S."/>
            <person name="Baroncelli R."/>
        </authorList>
    </citation>
    <scope>NUCLEOTIDE SEQUENCE</scope>
    <source>
        <strain evidence="12">LFN0074</strain>
    </source>
</reference>
<dbReference type="Pfam" id="PF02780">
    <property type="entry name" value="Transketolase_C"/>
    <property type="match status" value="1"/>
</dbReference>
<evidence type="ECO:0000256" key="6">
    <source>
        <dbReference type="ARBA" id="ARBA00023002"/>
    </source>
</evidence>
<keyword evidence="7" id="KW-0009">Actin-binding</keyword>
<dbReference type="GO" id="GO:0009083">
    <property type="term" value="P:branched-chain amino acid catabolic process"/>
    <property type="evidence" value="ECO:0007669"/>
    <property type="project" value="TreeGrafter"/>
</dbReference>
<dbReference type="AlphaFoldDB" id="A0A8H6NCG0"/>
<dbReference type="PRINTS" id="PR00191">
    <property type="entry name" value="FACTINCAPA"/>
</dbReference>
<dbReference type="InterPro" id="IPR029061">
    <property type="entry name" value="THDP-binding"/>
</dbReference>
<proteinExistence type="inferred from homology"/>
<evidence type="ECO:0000256" key="10">
    <source>
        <dbReference type="SAM" id="MobiDB-lite"/>
    </source>
</evidence>
<gene>
    <name evidence="12" type="ORF">CMUS01_08961</name>
</gene>
<dbReference type="Pfam" id="PF02779">
    <property type="entry name" value="Transket_pyr"/>
    <property type="match status" value="1"/>
</dbReference>
<feature type="domain" description="Transketolase-like pyrimidine-binding" evidence="11">
    <location>
        <begin position="75"/>
        <end position="251"/>
    </location>
</feature>
<dbReference type="GO" id="GO:0003779">
    <property type="term" value="F:actin binding"/>
    <property type="evidence" value="ECO:0007669"/>
    <property type="project" value="UniProtKB-KW"/>
</dbReference>
<dbReference type="PROSITE" id="PS00748">
    <property type="entry name" value="F_ACTIN_CAPPING_A_1"/>
    <property type="match status" value="1"/>
</dbReference>
<dbReference type="PANTHER" id="PTHR42980">
    <property type="entry name" value="2-OXOISOVALERATE DEHYDROGENASE SUBUNIT BETA-RELATED"/>
    <property type="match status" value="1"/>
</dbReference>
<feature type="compositionally biased region" description="Basic and acidic residues" evidence="10">
    <location>
        <begin position="885"/>
        <end position="898"/>
    </location>
</feature>
<dbReference type="InterPro" id="IPR009014">
    <property type="entry name" value="Transketo_C/PFOR_II"/>
</dbReference>
<dbReference type="InterPro" id="IPR033248">
    <property type="entry name" value="Transketolase_C"/>
</dbReference>
<dbReference type="GO" id="GO:0006091">
    <property type="term" value="P:generation of precursor metabolites and energy"/>
    <property type="evidence" value="ECO:0007669"/>
    <property type="project" value="UniProtKB-ARBA"/>
</dbReference>
<evidence type="ECO:0000313" key="13">
    <source>
        <dbReference type="Proteomes" id="UP000639643"/>
    </source>
</evidence>
<dbReference type="GO" id="GO:0007584">
    <property type="term" value="P:response to nutrient"/>
    <property type="evidence" value="ECO:0007669"/>
    <property type="project" value="TreeGrafter"/>
</dbReference>
<dbReference type="CDD" id="cd07036">
    <property type="entry name" value="TPP_PYR_E1-PDHc-beta_like"/>
    <property type="match status" value="1"/>
</dbReference>
<dbReference type="GO" id="GO:0008290">
    <property type="term" value="C:F-actin capping protein complex"/>
    <property type="evidence" value="ECO:0007669"/>
    <property type="project" value="InterPro"/>
</dbReference>
<dbReference type="Proteomes" id="UP000639643">
    <property type="component" value="Unassembled WGS sequence"/>
</dbReference>
<dbReference type="FunFam" id="3.40.50.920:FF:000001">
    <property type="entry name" value="Pyruvate dehydrogenase E1 beta subunit"/>
    <property type="match status" value="1"/>
</dbReference>
<dbReference type="SUPFAM" id="SSF90096">
    <property type="entry name" value="Subunits of heterodimeric actin filament capping protein Capz"/>
    <property type="match status" value="1"/>
</dbReference>
<evidence type="ECO:0000256" key="3">
    <source>
        <dbReference type="ARBA" id="ARBA00012277"/>
    </source>
</evidence>
<evidence type="ECO:0000256" key="5">
    <source>
        <dbReference type="ARBA" id="ARBA00022467"/>
    </source>
</evidence>
<dbReference type="GO" id="GO:0051016">
    <property type="term" value="P:barbed-end actin filament capping"/>
    <property type="evidence" value="ECO:0007669"/>
    <property type="project" value="InterPro"/>
</dbReference>
<dbReference type="InterPro" id="IPR042489">
    <property type="entry name" value="CapZ_alpha_1"/>
</dbReference>
<dbReference type="InterPro" id="IPR037282">
    <property type="entry name" value="CapZ_alpha/beta"/>
</dbReference>
<keyword evidence="5" id="KW-0117">Actin capping</keyword>
<dbReference type="SMART" id="SM00861">
    <property type="entry name" value="Transket_pyr"/>
    <property type="match status" value="1"/>
</dbReference>
<evidence type="ECO:0000256" key="9">
    <source>
        <dbReference type="ARBA" id="ARBA00051764"/>
    </source>
</evidence>
<dbReference type="Pfam" id="PF01267">
    <property type="entry name" value="F-actin_cap_A"/>
    <property type="match status" value="1"/>
</dbReference>
<evidence type="ECO:0000256" key="2">
    <source>
        <dbReference type="ARBA" id="ARBA00010479"/>
    </source>
</evidence>
<sequence length="955" mass="104462">MRSVSIRPLRRALARTISTQLPLAVSRLYSTHPPNAKLNIPIDYSTTSLLAHSSQAALSTSELPADVRNGTTKKMNLFQAINDALSIALAEDDSVMVFGEDVAFGGVFRCTMKLAETYGADRIFNTPLTEQGIMGFAIGVAAEGMRPVAEIQFADYVYPAFDQLVNEAAKYRYRDGACGRSVGGLTVRMPCGGVGHGALYHSQSPESLFTHIPGLRVIMPRSPLQAKGLLLSAIRSNDPCIFMEPKILYRAAVEQVPAGAYTLPLSKAEVLKEGKDVTIVSYGQPLYTCMSAIQKAEEELGISVELIDLRTLYPWDKECVFESVRKTGHCIVVHEAMVNAGIGAEVAAAIQEDHDTFLRLEAPVARVAGWSIHTPLLYEKFNIPDIASPALTITAPFLANPPSPVPPPSAPHYVSTSGVAGHRSRIITARRDTANRNSARADSLHTMSQIDTVSSFVEGAPPGESLTVSDPDLVSSLEPAFEKYNEEQFITVKLPGGSQQVIISSHNSLGDGQYFDVESSTSFTFDHTTQKASNAQSYVLESSNADLIKSTLKSLGPYVKEHFPNAAYGVYPIENDSKVAVIIVSNKYSPNNFWNGRWRSLYIFDPSSESLEGSVKVDVHYYEDGNVRLLTCRPTQSSVSAAGAGIIKEISTSEKKYQEELNRGFTSLSEGAFKGLRRQLPVTRQKIEWDKITSYRVGKSYFTGGGVGELHAGFQAALRSKAGPDTRERKPADRCGGRLECSKVVWRRKFPVQGIYRESLAGQKCLGRCHRWAADLPRAFPAFCRCMELTSRFSVAARSASASSRNPKAAGARLGWLRQLLEVAERTDLYVDSAEGGGPIAPDCRPTAVPGLEGSRVVRGKLRTRYRRPKVRERHFCTTGSRGTGEIRERADGKEKRSSWILTPQPRALAGTDRIPAFRNELTALARRHLSPSLPAARAGLQFRDSEGLGLQRLP</sequence>
<evidence type="ECO:0000259" key="11">
    <source>
        <dbReference type="SMART" id="SM00861"/>
    </source>
</evidence>
<accession>A0A8H6NCG0</accession>
<comment type="function">
    <text evidence="8">F-actin-capping proteins bind in a Ca(2+)-independent manner to the fast growing ends of actin filaments (barbed end) thereby blocking the exchange of subunits at these ends. Unlike other capping proteins (such as gelsolin and severin), these proteins do not sever actin filaments.</text>
</comment>
<dbReference type="EMBL" id="WIGM01000365">
    <property type="protein sequence ID" value="KAF6827521.1"/>
    <property type="molecule type" value="Genomic_DNA"/>
</dbReference>
<dbReference type="InterPro" id="IPR017865">
    <property type="entry name" value="F-actin_cap_asu_CS"/>
</dbReference>